<dbReference type="Proteomes" id="UP001216907">
    <property type="component" value="Unassembled WGS sequence"/>
</dbReference>
<feature type="domain" description="Rhodanese" evidence="2">
    <location>
        <begin position="177"/>
        <end position="288"/>
    </location>
</feature>
<comment type="caution">
    <text evidence="3">The sequence shown here is derived from an EMBL/GenBank/DDBJ whole genome shotgun (WGS) entry which is preliminary data.</text>
</comment>
<name>A0ABT6F5P7_9BACT</name>
<dbReference type="GO" id="GO:0016740">
    <property type="term" value="F:transferase activity"/>
    <property type="evidence" value="ECO:0007669"/>
    <property type="project" value="UniProtKB-KW"/>
</dbReference>
<organism evidence="3 4">
    <name type="scientific">Paludisphaera mucosa</name>
    <dbReference type="NCBI Taxonomy" id="3030827"/>
    <lineage>
        <taxon>Bacteria</taxon>
        <taxon>Pseudomonadati</taxon>
        <taxon>Planctomycetota</taxon>
        <taxon>Planctomycetia</taxon>
        <taxon>Isosphaerales</taxon>
        <taxon>Isosphaeraceae</taxon>
        <taxon>Paludisphaera</taxon>
    </lineage>
</organism>
<dbReference type="EMBL" id="JARRAG010000001">
    <property type="protein sequence ID" value="MDG3002725.1"/>
    <property type="molecule type" value="Genomic_DNA"/>
</dbReference>
<keyword evidence="1" id="KW-0677">Repeat</keyword>
<dbReference type="PANTHER" id="PTHR43855">
    <property type="entry name" value="THIOSULFATE SULFURTRANSFERASE"/>
    <property type="match status" value="1"/>
</dbReference>
<dbReference type="PROSITE" id="PS50206">
    <property type="entry name" value="RHODANESE_3"/>
    <property type="match status" value="2"/>
</dbReference>
<protein>
    <submittedName>
        <fullName evidence="3">Sulfurtransferase</fullName>
        <ecNumber evidence="3">2.8.1.-</ecNumber>
    </submittedName>
</protein>
<evidence type="ECO:0000313" key="4">
    <source>
        <dbReference type="Proteomes" id="UP001216907"/>
    </source>
</evidence>
<keyword evidence="3" id="KW-0808">Transferase</keyword>
<sequence>MPDPRDPLVTPEWLELHLDDPDVRVVDVRGYVVARPVAPGVEEADYKGAPEEFRAGHIPGSVYVDWTRDIVDLDDPVKAQIARPEAFARAMAARGIGDATHVVAVDHVGGQYATRLWWALAYYGHDRVSVLQGGWNRWVEEERPTTTEVAAPPLATFTPRERPALRLTAAQLAARLGEPGLQLIDARDPGQYTAARRRGPRGGHIPGAVNVPRERFFAEGGGFLPIEELRTLVDRERIDAGRPVVAYCNGGVAATVVLFNLARLGYTDLANYDGSWNEWGERLDLPIEP</sequence>
<dbReference type="InterPro" id="IPR001763">
    <property type="entry name" value="Rhodanese-like_dom"/>
</dbReference>
<proteinExistence type="predicted"/>
<dbReference type="CDD" id="cd01449">
    <property type="entry name" value="TST_Repeat_2"/>
    <property type="match status" value="1"/>
</dbReference>
<reference evidence="3 4" key="1">
    <citation type="submission" date="2023-03" db="EMBL/GenBank/DDBJ databases">
        <title>Paludisphaera mucosa sp. nov. a novel planctomycete from northern fen.</title>
        <authorList>
            <person name="Ivanova A."/>
        </authorList>
    </citation>
    <scope>NUCLEOTIDE SEQUENCE [LARGE SCALE GENOMIC DNA]</scope>
    <source>
        <strain evidence="3 4">Pla2</strain>
    </source>
</reference>
<dbReference type="Gene3D" id="3.40.250.10">
    <property type="entry name" value="Rhodanese-like domain"/>
    <property type="match status" value="2"/>
</dbReference>
<dbReference type="RefSeq" id="WP_277859089.1">
    <property type="nucleotide sequence ID" value="NZ_JARRAG010000001.1"/>
</dbReference>
<dbReference type="SUPFAM" id="SSF52821">
    <property type="entry name" value="Rhodanese/Cell cycle control phosphatase"/>
    <property type="match status" value="2"/>
</dbReference>
<dbReference type="InterPro" id="IPR036873">
    <property type="entry name" value="Rhodanese-like_dom_sf"/>
</dbReference>
<dbReference type="InterPro" id="IPR051126">
    <property type="entry name" value="Thiosulfate_sulfurtransferase"/>
</dbReference>
<evidence type="ECO:0000259" key="2">
    <source>
        <dbReference type="PROSITE" id="PS50206"/>
    </source>
</evidence>
<feature type="domain" description="Rhodanese" evidence="2">
    <location>
        <begin position="19"/>
        <end position="147"/>
    </location>
</feature>
<evidence type="ECO:0000313" key="3">
    <source>
        <dbReference type="EMBL" id="MDG3002725.1"/>
    </source>
</evidence>
<dbReference type="SMART" id="SM00450">
    <property type="entry name" value="RHOD"/>
    <property type="match status" value="2"/>
</dbReference>
<dbReference type="CDD" id="cd01448">
    <property type="entry name" value="TST_Repeat_1"/>
    <property type="match status" value="1"/>
</dbReference>
<dbReference type="EC" id="2.8.1.-" evidence="3"/>
<accession>A0ABT6F5P7</accession>
<evidence type="ECO:0000256" key="1">
    <source>
        <dbReference type="ARBA" id="ARBA00022737"/>
    </source>
</evidence>
<dbReference type="PANTHER" id="PTHR43855:SF1">
    <property type="entry name" value="THIOSULFATE SULFURTRANSFERASE"/>
    <property type="match status" value="1"/>
</dbReference>
<dbReference type="Pfam" id="PF00581">
    <property type="entry name" value="Rhodanese"/>
    <property type="match status" value="2"/>
</dbReference>
<gene>
    <name evidence="3" type="ORF">PZE19_02900</name>
</gene>
<keyword evidence="4" id="KW-1185">Reference proteome</keyword>